<dbReference type="Proteomes" id="UP001374535">
    <property type="component" value="Chromosome 2"/>
</dbReference>
<dbReference type="PANTHER" id="PTHR35689:SF2">
    <property type="entry name" value="PLANT PROTEIN MATCH IS: (TAIR:PLANT.1) PROTEIN, PUTATIVE-RELATED"/>
    <property type="match status" value="1"/>
</dbReference>
<name>A0AAQ3P515_VIGMU</name>
<evidence type="ECO:0000256" key="1">
    <source>
        <dbReference type="SAM" id="Coils"/>
    </source>
</evidence>
<gene>
    <name evidence="4" type="ORF">V8G54_007265</name>
</gene>
<protein>
    <submittedName>
        <fullName evidence="4">Uncharacterized protein</fullName>
    </submittedName>
</protein>
<dbReference type="EMBL" id="CP144699">
    <property type="protein sequence ID" value="WVZ19943.1"/>
    <property type="molecule type" value="Genomic_DNA"/>
</dbReference>
<organism evidence="4 5">
    <name type="scientific">Vigna mungo</name>
    <name type="common">Black gram</name>
    <name type="synonym">Phaseolus mungo</name>
    <dbReference type="NCBI Taxonomy" id="3915"/>
    <lineage>
        <taxon>Eukaryota</taxon>
        <taxon>Viridiplantae</taxon>
        <taxon>Streptophyta</taxon>
        <taxon>Embryophyta</taxon>
        <taxon>Tracheophyta</taxon>
        <taxon>Spermatophyta</taxon>
        <taxon>Magnoliopsida</taxon>
        <taxon>eudicotyledons</taxon>
        <taxon>Gunneridae</taxon>
        <taxon>Pentapetalae</taxon>
        <taxon>rosids</taxon>
        <taxon>fabids</taxon>
        <taxon>Fabales</taxon>
        <taxon>Fabaceae</taxon>
        <taxon>Papilionoideae</taxon>
        <taxon>50 kb inversion clade</taxon>
        <taxon>NPAAA clade</taxon>
        <taxon>indigoferoid/millettioid clade</taxon>
        <taxon>Phaseoleae</taxon>
        <taxon>Vigna</taxon>
    </lineage>
</organism>
<keyword evidence="3" id="KW-0812">Transmembrane</keyword>
<keyword evidence="5" id="KW-1185">Reference proteome</keyword>
<sequence length="357" mass="41114">MDLSPQVDDCIKQTIDHSLGIPIPAETLEAKLRASQDSQWRLRECLRSVKSQLERKDRLINCFKVSRLFLVFFSIFLLSFSFFENLMTGILGLFEQSEASMNAQALKKFVEENHRLALECDKLVAQRCRLENECALYEKDREALMEFGNDADERAREAQSQVLDLQQDLLFMHNEVQKYKQNHELVQSSACPPEETNLLGSVLASLITRDDDSTYAYLQANSENESCKKLLNVWKGLSPSALSVLSLVAKVKSLEKDKEHLRTNLQKAEEEVKVLFNENNVLEKENKRLLRIYKEKNHPDSADKHTNSPSAKSNKRKSVSPRTNSPMRKFDLDDQDLARQPLSPLRHNSPDCRMRKK</sequence>
<evidence type="ECO:0000313" key="4">
    <source>
        <dbReference type="EMBL" id="WVZ19943.1"/>
    </source>
</evidence>
<dbReference type="AlphaFoldDB" id="A0AAQ3P515"/>
<feature type="region of interest" description="Disordered" evidence="2">
    <location>
        <begin position="295"/>
        <end position="357"/>
    </location>
</feature>
<proteinExistence type="predicted"/>
<evidence type="ECO:0000256" key="2">
    <source>
        <dbReference type="SAM" id="MobiDB-lite"/>
    </source>
</evidence>
<accession>A0AAQ3P515</accession>
<feature type="compositionally biased region" description="Basic and acidic residues" evidence="2">
    <location>
        <begin position="348"/>
        <end position="357"/>
    </location>
</feature>
<reference evidence="4 5" key="1">
    <citation type="journal article" date="2023" name="Life. Sci Alliance">
        <title>Evolutionary insights into 3D genome organization and epigenetic landscape of Vigna mungo.</title>
        <authorList>
            <person name="Junaid A."/>
            <person name="Singh B."/>
            <person name="Bhatia S."/>
        </authorList>
    </citation>
    <scope>NUCLEOTIDE SEQUENCE [LARGE SCALE GENOMIC DNA]</scope>
    <source>
        <strain evidence="4">Urdbean</strain>
    </source>
</reference>
<evidence type="ECO:0000313" key="5">
    <source>
        <dbReference type="Proteomes" id="UP001374535"/>
    </source>
</evidence>
<evidence type="ECO:0000256" key="3">
    <source>
        <dbReference type="SAM" id="Phobius"/>
    </source>
</evidence>
<feature type="compositionally biased region" description="Basic and acidic residues" evidence="2">
    <location>
        <begin position="295"/>
        <end position="306"/>
    </location>
</feature>
<keyword evidence="3" id="KW-0472">Membrane</keyword>
<dbReference type="PANTHER" id="PTHR35689">
    <property type="entry name" value="EARLY ENDOSOME ANTIGEN"/>
    <property type="match status" value="1"/>
</dbReference>
<keyword evidence="1" id="KW-0175">Coiled coil</keyword>
<keyword evidence="3" id="KW-1133">Transmembrane helix</keyword>
<feature type="coiled-coil region" evidence="1">
    <location>
        <begin position="244"/>
        <end position="285"/>
    </location>
</feature>
<feature type="transmembrane region" description="Helical" evidence="3">
    <location>
        <begin position="68"/>
        <end position="94"/>
    </location>
</feature>